<feature type="transmembrane region" description="Helical" evidence="2">
    <location>
        <begin position="162"/>
        <end position="179"/>
    </location>
</feature>
<feature type="transmembrane region" description="Helical" evidence="2">
    <location>
        <begin position="43"/>
        <end position="61"/>
    </location>
</feature>
<keyword evidence="2" id="KW-0812">Transmembrane</keyword>
<feature type="transmembrane region" description="Helical" evidence="2">
    <location>
        <begin position="99"/>
        <end position="123"/>
    </location>
</feature>
<keyword evidence="2" id="KW-1133">Transmembrane helix</keyword>
<feature type="domain" description="EamA" evidence="3">
    <location>
        <begin position="162"/>
        <end position="296"/>
    </location>
</feature>
<sequence length="328" mass="34014">MSRSLREWGNEHVSPMLALAGAVVAMSTASILIRWSAAPSSVVAFYRVLFTLALVVPFVLGERRSEFRTLSRRDLLSATAAGIALGIHFAAWFESLAWTSVAASVTLVQTQPVFVAIGAYLLLDERIDRRIVGGIVLTVCGAAAMTLADPGAAIAVEGDARFGNTLALVGAVAAGAYVLAGRSIRQRVSVFPYVTVVYASCALTLLAVVGAQDAALLGYPPREWVLFVALAAGPGLLGHTVINWALEHVRSTVVGITMLGEPVGATILAVLLLAEVPGTGTVLGGVIVLGGIYLASTSRSSGGDREEGSGGDREEGSNRDSDVAAKID</sequence>
<name>A0A897MRY0_9EURY</name>
<evidence type="ECO:0000256" key="2">
    <source>
        <dbReference type="SAM" id="Phobius"/>
    </source>
</evidence>
<reference evidence="4" key="1">
    <citation type="submission" date="2020-11" db="EMBL/GenBank/DDBJ databases">
        <title>Carbohydrate-dependent, anaerobic sulfur respiration: A novel catabolism in halophilic archaea.</title>
        <authorList>
            <person name="Sorokin D.Y."/>
            <person name="Messina E."/>
            <person name="Smedile F."/>
            <person name="La Cono V."/>
            <person name="Hallsworth J.E."/>
            <person name="Yakimov M.M."/>
        </authorList>
    </citation>
    <scope>NUCLEOTIDE SEQUENCE</scope>
    <source>
        <strain evidence="4">AArc-S</strain>
    </source>
</reference>
<dbReference type="GO" id="GO:0016020">
    <property type="term" value="C:membrane"/>
    <property type="evidence" value="ECO:0007669"/>
    <property type="project" value="InterPro"/>
</dbReference>
<keyword evidence="5" id="KW-1185">Reference proteome</keyword>
<feature type="transmembrane region" description="Helical" evidence="2">
    <location>
        <begin position="224"/>
        <end position="246"/>
    </location>
</feature>
<feature type="transmembrane region" description="Helical" evidence="2">
    <location>
        <begin position="253"/>
        <end position="274"/>
    </location>
</feature>
<feature type="transmembrane region" description="Helical" evidence="2">
    <location>
        <begin position="135"/>
        <end position="156"/>
    </location>
</feature>
<feature type="compositionally biased region" description="Basic and acidic residues" evidence="1">
    <location>
        <begin position="302"/>
        <end position="328"/>
    </location>
</feature>
<dbReference type="EMBL" id="CP064786">
    <property type="protein sequence ID" value="QSG03192.1"/>
    <property type="molecule type" value="Genomic_DNA"/>
</dbReference>
<feature type="transmembrane region" description="Helical" evidence="2">
    <location>
        <begin position="191"/>
        <end position="212"/>
    </location>
</feature>
<feature type="transmembrane region" description="Helical" evidence="2">
    <location>
        <begin position="12"/>
        <end position="37"/>
    </location>
</feature>
<proteinExistence type="predicted"/>
<evidence type="ECO:0000256" key="1">
    <source>
        <dbReference type="SAM" id="MobiDB-lite"/>
    </source>
</evidence>
<dbReference type="KEGG" id="hara:AArcS_1991"/>
<evidence type="ECO:0000259" key="3">
    <source>
        <dbReference type="Pfam" id="PF00892"/>
    </source>
</evidence>
<dbReference type="AlphaFoldDB" id="A0A897MRY0"/>
<dbReference type="InterPro" id="IPR000620">
    <property type="entry name" value="EamA_dom"/>
</dbReference>
<gene>
    <name evidence="4" type="primary">rhaT3</name>
    <name evidence="4" type="ORF">AArcS_1991</name>
</gene>
<evidence type="ECO:0000313" key="5">
    <source>
        <dbReference type="Proteomes" id="UP000663586"/>
    </source>
</evidence>
<dbReference type="InterPro" id="IPR037185">
    <property type="entry name" value="EmrE-like"/>
</dbReference>
<dbReference type="Proteomes" id="UP000663586">
    <property type="component" value="Chromosome"/>
</dbReference>
<dbReference type="SUPFAM" id="SSF103481">
    <property type="entry name" value="Multidrug resistance efflux transporter EmrE"/>
    <property type="match status" value="2"/>
</dbReference>
<dbReference type="PANTHER" id="PTHR22911">
    <property type="entry name" value="ACYL-MALONYL CONDENSING ENZYME-RELATED"/>
    <property type="match status" value="1"/>
</dbReference>
<organism evidence="4 5">
    <name type="scientific">Natranaeroarchaeum sulfidigenes</name>
    <dbReference type="NCBI Taxonomy" id="2784880"/>
    <lineage>
        <taxon>Archaea</taxon>
        <taxon>Methanobacteriati</taxon>
        <taxon>Methanobacteriota</taxon>
        <taxon>Stenosarchaea group</taxon>
        <taxon>Halobacteria</taxon>
        <taxon>Halobacteriales</taxon>
        <taxon>Natronoarchaeaceae</taxon>
        <taxon>Natranaeroarchaeum</taxon>
    </lineage>
</organism>
<dbReference type="PANTHER" id="PTHR22911:SF76">
    <property type="entry name" value="EAMA DOMAIN-CONTAINING PROTEIN"/>
    <property type="match status" value="1"/>
</dbReference>
<accession>A0A897MRY0</accession>
<feature type="domain" description="EamA" evidence="3">
    <location>
        <begin position="16"/>
        <end position="145"/>
    </location>
</feature>
<feature type="region of interest" description="Disordered" evidence="1">
    <location>
        <begin position="298"/>
        <end position="328"/>
    </location>
</feature>
<dbReference type="Pfam" id="PF00892">
    <property type="entry name" value="EamA"/>
    <property type="match status" value="2"/>
</dbReference>
<protein>
    <submittedName>
        <fullName evidence="4">Permease of the drug/metabolite transporter (DMT) superfamily</fullName>
    </submittedName>
</protein>
<evidence type="ECO:0000313" key="4">
    <source>
        <dbReference type="EMBL" id="QSG03192.1"/>
    </source>
</evidence>
<feature type="transmembrane region" description="Helical" evidence="2">
    <location>
        <begin position="73"/>
        <end position="93"/>
    </location>
</feature>
<feature type="transmembrane region" description="Helical" evidence="2">
    <location>
        <begin position="280"/>
        <end position="296"/>
    </location>
</feature>
<keyword evidence="2" id="KW-0472">Membrane</keyword>